<dbReference type="GeneID" id="89968299"/>
<dbReference type="RefSeq" id="XP_064711568.1">
    <property type="nucleotide sequence ID" value="XM_064843708.1"/>
</dbReference>
<dbReference type="Gene3D" id="3.40.50.1000">
    <property type="entry name" value="HAD superfamily/HAD-like"/>
    <property type="match status" value="1"/>
</dbReference>
<name>A0AAV9NPJ0_9EURO</name>
<dbReference type="Pfam" id="PF13419">
    <property type="entry name" value="HAD_2"/>
    <property type="match status" value="1"/>
</dbReference>
<reference evidence="1 2" key="1">
    <citation type="submission" date="2023-08" db="EMBL/GenBank/DDBJ databases">
        <title>Black Yeasts Isolated from many extreme environments.</title>
        <authorList>
            <person name="Coleine C."/>
            <person name="Stajich J.E."/>
            <person name="Selbmann L."/>
        </authorList>
    </citation>
    <scope>NUCLEOTIDE SEQUENCE [LARGE SCALE GENOMIC DNA]</scope>
    <source>
        <strain evidence="1 2">CCFEE 5792</strain>
    </source>
</reference>
<organism evidence="1 2">
    <name type="scientific">Exophiala bonariae</name>
    <dbReference type="NCBI Taxonomy" id="1690606"/>
    <lineage>
        <taxon>Eukaryota</taxon>
        <taxon>Fungi</taxon>
        <taxon>Dikarya</taxon>
        <taxon>Ascomycota</taxon>
        <taxon>Pezizomycotina</taxon>
        <taxon>Eurotiomycetes</taxon>
        <taxon>Chaetothyriomycetidae</taxon>
        <taxon>Chaetothyriales</taxon>
        <taxon>Herpotrichiellaceae</taxon>
        <taxon>Exophiala</taxon>
    </lineage>
</organism>
<evidence type="ECO:0000313" key="1">
    <source>
        <dbReference type="EMBL" id="KAK5064244.1"/>
    </source>
</evidence>
<dbReference type="InterPro" id="IPR051806">
    <property type="entry name" value="HAD-like_SPP"/>
</dbReference>
<dbReference type="EMBL" id="JAVRRD010000001">
    <property type="protein sequence ID" value="KAK5064244.1"/>
    <property type="molecule type" value="Genomic_DNA"/>
</dbReference>
<dbReference type="InterPro" id="IPR023214">
    <property type="entry name" value="HAD_sf"/>
</dbReference>
<proteinExistence type="predicted"/>
<dbReference type="InterPro" id="IPR006439">
    <property type="entry name" value="HAD-SF_hydro_IA"/>
</dbReference>
<dbReference type="PANTHER" id="PTHR43481:SF4">
    <property type="entry name" value="GLYCEROL-1-PHOSPHATE PHOSPHOHYDROLASE 1-RELATED"/>
    <property type="match status" value="1"/>
</dbReference>
<dbReference type="NCBIfam" id="TIGR01509">
    <property type="entry name" value="HAD-SF-IA-v3"/>
    <property type="match status" value="1"/>
</dbReference>
<dbReference type="InterPro" id="IPR041492">
    <property type="entry name" value="HAD_2"/>
</dbReference>
<comment type="caution">
    <text evidence="1">The sequence shown here is derived from an EMBL/GenBank/DDBJ whole genome shotgun (WGS) entry which is preliminary data.</text>
</comment>
<dbReference type="InterPro" id="IPR036412">
    <property type="entry name" value="HAD-like_sf"/>
</dbReference>
<sequence>MNLRKLEGESPLRWGSDAVEIPGARKLLGKLEEVAGKWAIVTSGTRPLVDGRLDILGLVAPQTLVTAEEVQNGKPDPGCYRLGLKRLSIPEKDELFLPPLCIEDAPAGVRAGRAAGCKVLAVATTHNVEQLIDAGAHWVVQDLRSVSLGGNGSDKSKINVEIRNAFSA</sequence>
<accession>A0AAV9NPJ0</accession>
<gene>
    <name evidence="1" type="ORF">LTR84_000077</name>
</gene>
<dbReference type="SUPFAM" id="SSF56784">
    <property type="entry name" value="HAD-like"/>
    <property type="match status" value="1"/>
</dbReference>
<dbReference type="Proteomes" id="UP001358417">
    <property type="component" value="Unassembled WGS sequence"/>
</dbReference>
<evidence type="ECO:0000313" key="2">
    <source>
        <dbReference type="Proteomes" id="UP001358417"/>
    </source>
</evidence>
<dbReference type="PANTHER" id="PTHR43481">
    <property type="entry name" value="FRUCTOSE-1-PHOSPHATE PHOSPHATASE"/>
    <property type="match status" value="1"/>
</dbReference>
<protein>
    <submittedName>
        <fullName evidence="1">Uncharacterized protein</fullName>
    </submittedName>
</protein>
<keyword evidence="2" id="KW-1185">Reference proteome</keyword>
<dbReference type="GO" id="GO:0050308">
    <property type="term" value="F:sugar-phosphatase activity"/>
    <property type="evidence" value="ECO:0007669"/>
    <property type="project" value="TreeGrafter"/>
</dbReference>
<dbReference type="AlphaFoldDB" id="A0AAV9NPJ0"/>